<dbReference type="OrthoDB" id="165342at2759"/>
<dbReference type="Gene3D" id="3.90.190.10">
    <property type="entry name" value="Protein tyrosine phosphatase superfamily"/>
    <property type="match status" value="1"/>
</dbReference>
<accession>A0A2G5DT72</accession>
<dbReference type="SMART" id="SM00195">
    <property type="entry name" value="DSPc"/>
    <property type="match status" value="1"/>
</dbReference>
<reference evidence="3 4" key="1">
    <citation type="submission" date="2017-09" db="EMBL/GenBank/DDBJ databases">
        <title>WGS assembly of Aquilegia coerulea Goldsmith.</title>
        <authorList>
            <person name="Hodges S."/>
            <person name="Kramer E."/>
            <person name="Nordborg M."/>
            <person name="Tomkins J."/>
            <person name="Borevitz J."/>
            <person name="Derieg N."/>
            <person name="Yan J."/>
            <person name="Mihaltcheva S."/>
            <person name="Hayes R.D."/>
            <person name="Rokhsar D."/>
        </authorList>
    </citation>
    <scope>NUCLEOTIDE SEQUENCE [LARGE SCALE GENOMIC DNA]</scope>
    <source>
        <strain evidence="4">cv. Goldsmith</strain>
    </source>
</reference>
<dbReference type="InterPro" id="IPR044212">
    <property type="entry name" value="IBR5-like"/>
</dbReference>
<evidence type="ECO:0000259" key="1">
    <source>
        <dbReference type="PROSITE" id="PS50054"/>
    </source>
</evidence>
<dbReference type="InterPro" id="IPR020422">
    <property type="entry name" value="TYR_PHOSPHATASE_DUAL_dom"/>
</dbReference>
<dbReference type="GO" id="GO:0005634">
    <property type="term" value="C:nucleus"/>
    <property type="evidence" value="ECO:0007669"/>
    <property type="project" value="TreeGrafter"/>
</dbReference>
<dbReference type="EMBL" id="KZ305032">
    <property type="protein sequence ID" value="PIA46724.1"/>
    <property type="molecule type" value="Genomic_DNA"/>
</dbReference>
<dbReference type="PANTHER" id="PTHR47244:SF1">
    <property type="entry name" value="PROTEIN-TYROSINE-PHOSPHATASE IBR5"/>
    <property type="match status" value="1"/>
</dbReference>
<dbReference type="STRING" id="218851.A0A2G5DT72"/>
<evidence type="ECO:0000313" key="4">
    <source>
        <dbReference type="Proteomes" id="UP000230069"/>
    </source>
</evidence>
<dbReference type="Proteomes" id="UP000230069">
    <property type="component" value="Unassembled WGS sequence"/>
</dbReference>
<dbReference type="PROSITE" id="PS50054">
    <property type="entry name" value="TYR_PHOSPHATASE_DUAL"/>
    <property type="match status" value="1"/>
</dbReference>
<evidence type="ECO:0000259" key="2">
    <source>
        <dbReference type="PROSITE" id="PS50056"/>
    </source>
</evidence>
<feature type="domain" description="Tyrosine-protein phosphatase" evidence="1">
    <location>
        <begin position="52"/>
        <end position="193"/>
    </location>
</feature>
<sequence>MEEFCRVCNHNHQPREICGVCGHTTTTNTTTFVQIENLAEQLNIDLKKPVLNACEIMSDFIYLGSYTDVFNLSLCDPDVIKASGASCILRTVPGWKYPQGLGLKCHYLQKGKSFPCDDAIQFLDQCEKDKVRVLVFCMTGNNRSAAIVMAYLMKCKGWRLGQSHEWVKQRRTSIDLSPDVIQQLKEYEQKIFGSAESSLLPMNCVSTTPFGVGFPENDDAAHVSALSNLNIETNPDTAATPYCPEPAVAQPRERRVLLPCNDEVRKDVKIQEKVPARHIYVDNGHSGILPAMHSDESCIVDMNSKYPPVMIKKLTRKDIMDFPKGGRRKIQR</sequence>
<dbReference type="InParanoid" id="A0A2G5DT72"/>
<dbReference type="InterPro" id="IPR000340">
    <property type="entry name" value="Dual-sp_phosphatase_cat-dom"/>
</dbReference>
<dbReference type="GO" id="GO:0033549">
    <property type="term" value="F:MAP kinase phosphatase activity"/>
    <property type="evidence" value="ECO:0007669"/>
    <property type="project" value="InterPro"/>
</dbReference>
<evidence type="ECO:0000313" key="3">
    <source>
        <dbReference type="EMBL" id="PIA46724.1"/>
    </source>
</evidence>
<feature type="domain" description="Tyrosine specific protein phosphatases" evidence="2">
    <location>
        <begin position="117"/>
        <end position="182"/>
    </location>
</feature>
<dbReference type="AlphaFoldDB" id="A0A2G5DT72"/>
<dbReference type="InterPro" id="IPR000387">
    <property type="entry name" value="Tyr_Pase_dom"/>
</dbReference>
<proteinExistence type="predicted"/>
<evidence type="ECO:0008006" key="5">
    <source>
        <dbReference type="Google" id="ProtNLM"/>
    </source>
</evidence>
<dbReference type="InterPro" id="IPR029021">
    <property type="entry name" value="Prot-tyrosine_phosphatase-like"/>
</dbReference>
<dbReference type="Pfam" id="PF00782">
    <property type="entry name" value="DSPc"/>
    <property type="match status" value="1"/>
</dbReference>
<organism evidence="3 4">
    <name type="scientific">Aquilegia coerulea</name>
    <name type="common">Rocky mountain columbine</name>
    <dbReference type="NCBI Taxonomy" id="218851"/>
    <lineage>
        <taxon>Eukaryota</taxon>
        <taxon>Viridiplantae</taxon>
        <taxon>Streptophyta</taxon>
        <taxon>Embryophyta</taxon>
        <taxon>Tracheophyta</taxon>
        <taxon>Spermatophyta</taxon>
        <taxon>Magnoliopsida</taxon>
        <taxon>Ranunculales</taxon>
        <taxon>Ranunculaceae</taxon>
        <taxon>Thalictroideae</taxon>
        <taxon>Aquilegia</taxon>
    </lineage>
</organism>
<name>A0A2G5DT72_AQUCA</name>
<gene>
    <name evidence="3" type="ORF">AQUCO_01500336v1</name>
</gene>
<dbReference type="GO" id="GO:0009738">
    <property type="term" value="P:abscisic acid-activated signaling pathway"/>
    <property type="evidence" value="ECO:0007669"/>
    <property type="project" value="InterPro"/>
</dbReference>
<dbReference type="PANTHER" id="PTHR47244">
    <property type="entry name" value="PROTEIN-TYROSINE-PHOSPHATASE IBR5"/>
    <property type="match status" value="1"/>
</dbReference>
<dbReference type="PROSITE" id="PS50056">
    <property type="entry name" value="TYR_PHOSPHATASE_2"/>
    <property type="match status" value="1"/>
</dbReference>
<protein>
    <recommendedName>
        <fullName evidence="5">Tyrosine-protein phosphatase domain-containing protein</fullName>
    </recommendedName>
</protein>
<dbReference type="SUPFAM" id="SSF52799">
    <property type="entry name" value="(Phosphotyrosine protein) phosphatases II"/>
    <property type="match status" value="1"/>
</dbReference>
<keyword evidence="4" id="KW-1185">Reference proteome</keyword>
<dbReference type="GO" id="GO:0009734">
    <property type="term" value="P:auxin-activated signaling pathway"/>
    <property type="evidence" value="ECO:0007669"/>
    <property type="project" value="InterPro"/>
</dbReference>